<dbReference type="RefSeq" id="WP_020211517.1">
    <property type="nucleotide sequence ID" value="NZ_JRLX01000001.1"/>
</dbReference>
<dbReference type="Pfam" id="PF09601">
    <property type="entry name" value="DUF2459"/>
    <property type="match status" value="1"/>
</dbReference>
<dbReference type="Proteomes" id="UP000030152">
    <property type="component" value="Unassembled WGS sequence"/>
</dbReference>
<dbReference type="STRING" id="1121895.GCA_000378485_00395"/>
<evidence type="ECO:0000256" key="1">
    <source>
        <dbReference type="SAM" id="Phobius"/>
    </source>
</evidence>
<sequence>MDRRLKKGLKITGRVVLGIVAFVVIYLLSAVGMSHITVNSEPEKGGDIPIYINSNGVHTDILVPIKNNVKDWTKDILYSQTKAKDSVANYMAFGWGDKGFYLDTPEWSDLKASTAFKAAFYLGTSAMHTKFYKTVKEDDECVKIMITQKDYADLVAYITDSFQYDNGKKVLWIKDQSYGRYDAFYEANRKYSLFYTCNTWANNALKAAHQRAALWTPYDKGIFCHYR</sequence>
<keyword evidence="1" id="KW-0812">Transmembrane</keyword>
<dbReference type="EMBL" id="JRLX01000001">
    <property type="protein sequence ID" value="KGO88504.1"/>
    <property type="molecule type" value="Genomic_DNA"/>
</dbReference>
<dbReference type="InterPro" id="IPR011727">
    <property type="entry name" value="CHP02117"/>
</dbReference>
<accession>A0A0A2M8A3</accession>
<gene>
    <name evidence="2" type="ORF">Q765_00945</name>
</gene>
<name>A0A0A2M8A3_9FLAO</name>
<protein>
    <submittedName>
        <fullName evidence="2">Urease-associated protein</fullName>
    </submittedName>
</protein>
<reference evidence="2 3" key="1">
    <citation type="submission" date="2013-09" db="EMBL/GenBank/DDBJ databases">
        <authorList>
            <person name="Zeng Z."/>
            <person name="Chen C."/>
        </authorList>
    </citation>
    <scope>NUCLEOTIDE SEQUENCE [LARGE SCALE GENOMIC DNA]</scope>
    <source>
        <strain evidence="2 3">WB 3.3-2</strain>
    </source>
</reference>
<dbReference type="eggNOG" id="ENOG502Z9A2">
    <property type="taxonomic scope" value="Bacteria"/>
</dbReference>
<comment type="caution">
    <text evidence="2">The sequence shown here is derived from an EMBL/GenBank/DDBJ whole genome shotgun (WGS) entry which is preliminary data.</text>
</comment>
<proteinExistence type="predicted"/>
<keyword evidence="3" id="KW-1185">Reference proteome</keyword>
<feature type="transmembrane region" description="Helical" evidence="1">
    <location>
        <begin position="12"/>
        <end position="33"/>
    </location>
</feature>
<evidence type="ECO:0000313" key="2">
    <source>
        <dbReference type="EMBL" id="KGO88504.1"/>
    </source>
</evidence>
<keyword evidence="1" id="KW-0472">Membrane</keyword>
<dbReference type="OrthoDB" id="211174at2"/>
<keyword evidence="1" id="KW-1133">Transmembrane helix</keyword>
<evidence type="ECO:0000313" key="3">
    <source>
        <dbReference type="Proteomes" id="UP000030152"/>
    </source>
</evidence>
<dbReference type="NCBIfam" id="TIGR02117">
    <property type="entry name" value="chp_urease_rgn"/>
    <property type="match status" value="1"/>
</dbReference>
<organism evidence="2 3">
    <name type="scientific">Flavobacterium rivuli WB 3.3-2 = DSM 21788</name>
    <dbReference type="NCBI Taxonomy" id="1121895"/>
    <lineage>
        <taxon>Bacteria</taxon>
        <taxon>Pseudomonadati</taxon>
        <taxon>Bacteroidota</taxon>
        <taxon>Flavobacteriia</taxon>
        <taxon>Flavobacteriales</taxon>
        <taxon>Flavobacteriaceae</taxon>
        <taxon>Flavobacterium</taxon>
    </lineage>
</organism>
<dbReference type="AlphaFoldDB" id="A0A0A2M8A3"/>